<dbReference type="AlphaFoldDB" id="A0A0K2UIP9"/>
<keyword evidence="2" id="KW-0862">Zinc</keyword>
<feature type="region of interest" description="Disordered" evidence="3">
    <location>
        <begin position="415"/>
        <end position="465"/>
    </location>
</feature>
<dbReference type="PANTHER" id="PTHR13459:SF1">
    <property type="entry name" value="E3 UBIQUITIN-PROTEIN LIGASE RNF220 ISOFORM X1"/>
    <property type="match status" value="1"/>
</dbReference>
<feature type="compositionally biased region" description="Low complexity" evidence="3">
    <location>
        <begin position="415"/>
        <end position="433"/>
    </location>
</feature>
<sequence>MNMENGTSYLSSPPLPPPPSAHPSSTPSNVTSFQEALMSRMGRPFGLSSTDIKEIHNNTLMGLSAAASPRPEGFNFPLLSQMGQPPFLHPVFDPRHPFNSVAAGAFRPIFASPVSSSSSAFNPPPCSSSVLSTTNSTLKGPIHNNNNNLGCRNSPPILFSPGQNLFPRTSMGSPGSPPSSSPPNSLGSLGRIFKTDENSNTAPMLERHESVSPISMDSANDDERTAKKPRISSVGLEGAVGCPICGMPLRSSDLESHYTQELDYLSKLSAALYLNQQQALKIARNQSAQNVPNKLSSGIEVAPRSRWDTFQRIQRNRQSRIRVKLSRRAGKRPDEILEEEFLSSSRKNILPGEEDIDIVVDESGAGGCSSSSSNGGGAAGKGNTSLCSSSEGSHIYGPSQFTEADVLNCMNEENNSEVIPSSSSSTHLNSVNSSDEKSLVKRETTSNGSPNPGMDESSCSSPTSTENIDALKEKLKALEDHTKCAKCSNTLKNPVVSIGCWHIQCQRCWLISLGTNKSCSQCSVTSVPQDLRRVFL</sequence>
<evidence type="ECO:0000256" key="1">
    <source>
        <dbReference type="ARBA" id="ARBA00022771"/>
    </source>
</evidence>
<dbReference type="InterPro" id="IPR013083">
    <property type="entry name" value="Znf_RING/FYVE/PHD"/>
</dbReference>
<keyword evidence="1" id="KW-0863">Zinc-finger</keyword>
<organism evidence="6">
    <name type="scientific">Lepeophtheirus salmonis</name>
    <name type="common">Salmon louse</name>
    <name type="synonym">Caligus salmonis</name>
    <dbReference type="NCBI Taxonomy" id="72036"/>
    <lineage>
        <taxon>Eukaryota</taxon>
        <taxon>Metazoa</taxon>
        <taxon>Ecdysozoa</taxon>
        <taxon>Arthropoda</taxon>
        <taxon>Crustacea</taxon>
        <taxon>Multicrustacea</taxon>
        <taxon>Hexanauplia</taxon>
        <taxon>Copepoda</taxon>
        <taxon>Siphonostomatoida</taxon>
        <taxon>Caligidae</taxon>
        <taxon>Lepeophtheirus</taxon>
    </lineage>
</organism>
<feature type="region of interest" description="Disordered" evidence="3">
    <location>
        <begin position="160"/>
        <end position="229"/>
    </location>
</feature>
<dbReference type="SUPFAM" id="SSF57850">
    <property type="entry name" value="RING/U-box"/>
    <property type="match status" value="1"/>
</dbReference>
<evidence type="ECO:0000259" key="5">
    <source>
        <dbReference type="Pfam" id="PF15926"/>
    </source>
</evidence>
<reference evidence="6" key="1">
    <citation type="submission" date="2014-05" db="EMBL/GenBank/DDBJ databases">
        <authorList>
            <person name="Chronopoulou M."/>
        </authorList>
    </citation>
    <scope>NUCLEOTIDE SEQUENCE</scope>
    <source>
        <tissue evidence="6">Whole organism</tissue>
    </source>
</reference>
<name>A0A0K2UIP9_LEPSM</name>
<proteinExistence type="predicted"/>
<dbReference type="Pfam" id="PF15926">
    <property type="entry name" value="RNF220"/>
    <property type="match status" value="1"/>
</dbReference>
<feature type="domain" description="E3 ubiquitin-protein ligase RNF220 middle" evidence="5">
    <location>
        <begin position="240"/>
        <end position="328"/>
    </location>
</feature>
<dbReference type="Gene3D" id="3.30.40.10">
    <property type="entry name" value="Zinc/RING finger domain, C3HC4 (zinc finger)"/>
    <property type="match status" value="1"/>
</dbReference>
<feature type="compositionally biased region" description="Basic and acidic residues" evidence="3">
    <location>
        <begin position="434"/>
        <end position="444"/>
    </location>
</feature>
<feature type="region of interest" description="Disordered" evidence="3">
    <location>
        <begin position="362"/>
        <end position="392"/>
    </location>
</feature>
<evidence type="ECO:0000256" key="3">
    <source>
        <dbReference type="SAM" id="MobiDB-lite"/>
    </source>
</evidence>
<evidence type="ECO:0000256" key="2">
    <source>
        <dbReference type="ARBA" id="ARBA00022833"/>
    </source>
</evidence>
<dbReference type="InterPro" id="IPR031824">
    <property type="entry name" value="RNF220_mid"/>
</dbReference>
<evidence type="ECO:0000259" key="4">
    <source>
        <dbReference type="Pfam" id="PF13923"/>
    </source>
</evidence>
<accession>A0A0K2UIP9</accession>
<dbReference type="GO" id="GO:0061630">
    <property type="term" value="F:ubiquitin protein ligase activity"/>
    <property type="evidence" value="ECO:0007669"/>
    <property type="project" value="TreeGrafter"/>
</dbReference>
<dbReference type="GO" id="GO:0016567">
    <property type="term" value="P:protein ubiquitination"/>
    <property type="evidence" value="ECO:0007669"/>
    <property type="project" value="TreeGrafter"/>
</dbReference>
<dbReference type="PANTHER" id="PTHR13459">
    <property type="entry name" value="E3 UBIQUITIN-PROTEIN LIGASE RNF220 ISOFORM X1"/>
    <property type="match status" value="1"/>
</dbReference>
<feature type="region of interest" description="Disordered" evidence="3">
    <location>
        <begin position="1"/>
        <end position="33"/>
    </location>
</feature>
<evidence type="ECO:0000313" key="6">
    <source>
        <dbReference type="EMBL" id="CDW38179.1"/>
    </source>
</evidence>
<feature type="domain" description="RING-type" evidence="4">
    <location>
        <begin position="483"/>
        <end position="522"/>
    </location>
</feature>
<dbReference type="Pfam" id="PF13923">
    <property type="entry name" value="zf-C3HC4_2"/>
    <property type="match status" value="1"/>
</dbReference>
<feature type="compositionally biased region" description="Polar residues" evidence="3">
    <location>
        <begin position="383"/>
        <end position="392"/>
    </location>
</feature>
<keyword evidence="1" id="KW-0479">Metal-binding</keyword>
<dbReference type="InterPro" id="IPR001841">
    <property type="entry name" value="Znf_RING"/>
</dbReference>
<dbReference type="OrthoDB" id="6270329at2759"/>
<dbReference type="InterPro" id="IPR052443">
    <property type="entry name" value="E3_ubiq-ligase_RNF220-like"/>
</dbReference>
<dbReference type="EMBL" id="HACA01020818">
    <property type="protein sequence ID" value="CDW38179.1"/>
    <property type="molecule type" value="Transcribed_RNA"/>
</dbReference>
<protein>
    <submittedName>
        <fullName evidence="6">Putative LOC100123438 [Nasonia vitripennis]</fullName>
    </submittedName>
</protein>